<keyword evidence="1" id="KW-0812">Transmembrane</keyword>
<protein>
    <submittedName>
        <fullName evidence="2">Transposase DDE domain-containing protein</fullName>
    </submittedName>
</protein>
<dbReference type="Proteomes" id="UP000181870">
    <property type="component" value="Unassembled WGS sequence"/>
</dbReference>
<accession>A0A1G8A599</accession>
<evidence type="ECO:0000256" key="1">
    <source>
        <dbReference type="SAM" id="Phobius"/>
    </source>
</evidence>
<keyword evidence="1" id="KW-0472">Membrane</keyword>
<dbReference type="AlphaFoldDB" id="A0A1G8A599"/>
<dbReference type="EMBL" id="FNDO01000002">
    <property type="protein sequence ID" value="SDH16043.1"/>
    <property type="molecule type" value="Genomic_DNA"/>
</dbReference>
<keyword evidence="1" id="KW-1133">Transmembrane helix</keyword>
<proteinExistence type="predicted"/>
<organism evidence="2 3">
    <name type="scientific">Bacteroides ovatus</name>
    <dbReference type="NCBI Taxonomy" id="28116"/>
    <lineage>
        <taxon>Bacteria</taxon>
        <taxon>Pseudomonadati</taxon>
        <taxon>Bacteroidota</taxon>
        <taxon>Bacteroidia</taxon>
        <taxon>Bacteroidales</taxon>
        <taxon>Bacteroidaceae</taxon>
        <taxon>Bacteroides</taxon>
    </lineage>
</organism>
<dbReference type="RefSeq" id="WP_074635739.1">
    <property type="nucleotide sequence ID" value="NZ_FNDO01000002.1"/>
</dbReference>
<evidence type="ECO:0000313" key="3">
    <source>
        <dbReference type="Proteomes" id="UP000181870"/>
    </source>
</evidence>
<feature type="transmembrane region" description="Helical" evidence="1">
    <location>
        <begin position="269"/>
        <end position="287"/>
    </location>
</feature>
<gene>
    <name evidence="2" type="ORF">SAMN05192582_100250</name>
</gene>
<evidence type="ECO:0000313" key="2">
    <source>
        <dbReference type="EMBL" id="SDH16043.1"/>
    </source>
</evidence>
<reference evidence="2 3" key="1">
    <citation type="submission" date="2016-10" db="EMBL/GenBank/DDBJ databases">
        <authorList>
            <person name="de Groot N.N."/>
        </authorList>
    </citation>
    <scope>NUCLEOTIDE SEQUENCE [LARGE SCALE GENOMIC DNA]</scope>
    <source>
        <strain evidence="2 3">NLAE-zl-C57</strain>
    </source>
</reference>
<name>A0A1G8A599_BACOV</name>
<sequence>MYICDIYQFSLKFNCQRFSNNANPVFTDEELLTVYLFCGAYQRYFNIKDMHTFTKEYLLSWFPNLPSYQTFNYRLNRMSEAISELVKHLITSFKPEECDSMTSLIDSMPIITCAGKNKTGKVATEIATKGYCSTKNMYYFGLKLHTVAFRRKGTIPFPEMIILSSAEENDLTVLKREAADKLTHRNIFADKIYSDFSFWGNKQQEQEVTMLTPVKAIKGEDNIITQREKAGRDLLSTAVSKVRQPIESFFNWLNEKTNIQRAMKVRSTSGLLVHTMGKIAIAFIYLIF</sequence>